<dbReference type="EMBL" id="KK107087">
    <property type="protein sequence ID" value="EZA59961.1"/>
    <property type="molecule type" value="Genomic_DNA"/>
</dbReference>
<proteinExistence type="predicted"/>
<organism evidence="1 2">
    <name type="scientific">Ooceraea biroi</name>
    <name type="common">Clonal raider ant</name>
    <name type="synonym">Cerapachys biroi</name>
    <dbReference type="NCBI Taxonomy" id="2015173"/>
    <lineage>
        <taxon>Eukaryota</taxon>
        <taxon>Metazoa</taxon>
        <taxon>Ecdysozoa</taxon>
        <taxon>Arthropoda</taxon>
        <taxon>Hexapoda</taxon>
        <taxon>Insecta</taxon>
        <taxon>Pterygota</taxon>
        <taxon>Neoptera</taxon>
        <taxon>Endopterygota</taxon>
        <taxon>Hymenoptera</taxon>
        <taxon>Apocrita</taxon>
        <taxon>Aculeata</taxon>
        <taxon>Formicoidea</taxon>
        <taxon>Formicidae</taxon>
        <taxon>Dorylinae</taxon>
        <taxon>Ooceraea</taxon>
    </lineage>
</organism>
<accession>A0A026WW64</accession>
<name>A0A026WW64_OOCBI</name>
<protein>
    <submittedName>
        <fullName evidence="1">Uncharacterized protein</fullName>
    </submittedName>
</protein>
<gene>
    <name evidence="1" type="ORF">X777_16164</name>
</gene>
<dbReference type="AlphaFoldDB" id="A0A026WW64"/>
<evidence type="ECO:0000313" key="1">
    <source>
        <dbReference type="EMBL" id="EZA59961.1"/>
    </source>
</evidence>
<reference evidence="1 2" key="1">
    <citation type="journal article" date="2014" name="Curr. Biol.">
        <title>The genome of the clonal raider ant Cerapachys biroi.</title>
        <authorList>
            <person name="Oxley P.R."/>
            <person name="Ji L."/>
            <person name="Fetter-Pruneda I."/>
            <person name="McKenzie S.K."/>
            <person name="Li C."/>
            <person name="Hu H."/>
            <person name="Zhang G."/>
            <person name="Kronauer D.J."/>
        </authorList>
    </citation>
    <scope>NUCLEOTIDE SEQUENCE [LARGE SCALE GENOMIC DNA]</scope>
</reference>
<keyword evidence="2" id="KW-1185">Reference proteome</keyword>
<sequence>MRSVRRFWRFRDLCSAERRSVARLGRSREREASNEFLVSRDRAVILDRDSRSRLLVSSSETRVLESLSAALRSRFLDCSLISCEPILDERSRLNDRSSGSAIGHESILVIAFKFGQASTLEIILFYDSS</sequence>
<dbReference type="Proteomes" id="UP000053097">
    <property type="component" value="Unassembled WGS sequence"/>
</dbReference>
<evidence type="ECO:0000313" key="2">
    <source>
        <dbReference type="Proteomes" id="UP000053097"/>
    </source>
</evidence>